<feature type="transmembrane region" description="Helical" evidence="6">
    <location>
        <begin position="748"/>
        <end position="770"/>
    </location>
</feature>
<feature type="transmembrane region" description="Helical" evidence="6">
    <location>
        <begin position="782"/>
        <end position="805"/>
    </location>
</feature>
<evidence type="ECO:0000256" key="3">
    <source>
        <dbReference type="ARBA" id="ARBA00022989"/>
    </source>
</evidence>
<keyword evidence="2 6" id="KW-0812">Transmembrane</keyword>
<feature type="domain" description="TRPM-like" evidence="7">
    <location>
        <begin position="528"/>
        <end position="658"/>
    </location>
</feature>
<feature type="region of interest" description="Disordered" evidence="5">
    <location>
        <begin position="136"/>
        <end position="160"/>
    </location>
</feature>
<keyword evidence="4 6" id="KW-0472">Membrane</keyword>
<dbReference type="InterPro" id="IPR050927">
    <property type="entry name" value="TRPM"/>
</dbReference>
<dbReference type="PANTHER" id="PTHR13800:SF12">
    <property type="entry name" value="TRANSIENT RECEPTOR POTENTIAL CATION CHANNEL SUBFAMILY M MEMBER-LIKE 2"/>
    <property type="match status" value="1"/>
</dbReference>
<dbReference type="GO" id="GO:0005886">
    <property type="term" value="C:plasma membrane"/>
    <property type="evidence" value="ECO:0007669"/>
    <property type="project" value="TreeGrafter"/>
</dbReference>
<feature type="transmembrane region" description="Helical" evidence="6">
    <location>
        <begin position="853"/>
        <end position="877"/>
    </location>
</feature>
<dbReference type="AlphaFoldDB" id="A0A9W2YB43"/>
<evidence type="ECO:0000313" key="9">
    <source>
        <dbReference type="RefSeq" id="XP_055859931.1"/>
    </source>
</evidence>
<evidence type="ECO:0000256" key="5">
    <source>
        <dbReference type="SAM" id="MobiDB-lite"/>
    </source>
</evidence>
<dbReference type="Pfam" id="PF25508">
    <property type="entry name" value="TRPM2"/>
    <property type="match status" value="1"/>
</dbReference>
<evidence type="ECO:0000256" key="6">
    <source>
        <dbReference type="SAM" id="Phobius"/>
    </source>
</evidence>
<sequence>MASTPDIPGLVEDEVNDADVMDEVTVGTYSMASTQDIPGLVKDEVNDSDVMDEITNIRELPSVNTNPDLDLEIVEQQSSPPSSRKMGTYLMASTPDIPGLVEDEVNDSDVMDEITNIRELPSVNTNPDLDLEIVEHQSSPPSSRKPQQRAGQSGNDFDNLTEQTYNESKIKICILPQNRNIPIASISREWGMKGLPNIIVRLIGSCADDKLVKRGFFFLTSLAKFLTSFNSWLLLQARDKRLFHQILDLLEMTGVDKRSLISVLQETPDKVNNILSAQTTQFKQDLDVRASLYSDHMNTCIKQYVIAASFPEISTDHFECILFYCGTLTDLHSISNYVGCSKPLIILKGSGGIADVLADCLDTSTTKSYWDILSAYIETDPREKGLHDIQSIKLYVSLVNTILQKVAKSFQVIDIGQAFDKTKLGQVFLSSFTGDKLLGQSGTDLNFRFLKLCLILNELEIAIIDGKLRNLARLHSLETKRKEFVKLALRLNNYKFIQYLVNQEPSNKTCLTEDVLSEALNENTELERVRERIKKMLNIETDEVVHKDLEFLFKETVLANCFELSQLLWQKVQAPTGAALYAYGCLSVMKSMETEENKRQEIATKMIDFETMACETLRRTYALKPEQAIQLLSVKMSKWGNMSCPILALKFGARRFLSESACLKFTYNTWTRGKPLETLRGEDDNECAYCQGTLRKSANIVSLECRKCQVREKFPPKLLLIFRFIGLTLFLLLYSALLISYLDAKTFHWLEFLLLAWIVTFFLEIINQLVRNKALGYSDLYLWIELVSVLLYVLAWIVRLVGYVYPETKEWIFSARILFSVDFVGFSVCLLEVCFTQRFLGPLLLTVFKMIKILIQFLIILMIICFAYAVASESIIYPNTNMSPKLYFFVFRKAFWAIFGEFSMEQLNPENGSCNADPNAYTDFGEVRCPDNSGKYFMFPLLGAYHIFVNILLLNLIIAKFNSIIESVEVMARQIWNQQFTQITLKYCKVIFPPGPFLVLCFILWICRTRDFNKPFEQELPVAVVVELTQTEDDVRYKYLQDRNAQLKNQVADVQCNGRIICLHKDRKQCTAETQTELNVKNNSLQTDDIYFSTTETQTSYHQDNETQTPVYKVTSTEVGTHQGTFNSKTQTEIIPTLKSGTQTETMTTSSVLTETDPPLIKQTQTLAAYNVRDKCLGRDASCSQETQADQCHFEDKEVQSSRITQSEHPTQTETLTKEQETMTMRNTLPKEAQTATIYLVEREVQTSINLTKKTQTEHKYFAVVKPPR</sequence>
<name>A0A9W2YB43_BIOGL</name>
<gene>
    <name evidence="9" type="primary">LOC106060415</name>
</gene>
<keyword evidence="8" id="KW-1185">Reference proteome</keyword>
<organism evidence="8 9">
    <name type="scientific">Biomphalaria glabrata</name>
    <name type="common">Bloodfluke planorb</name>
    <name type="synonym">Freshwater snail</name>
    <dbReference type="NCBI Taxonomy" id="6526"/>
    <lineage>
        <taxon>Eukaryota</taxon>
        <taxon>Metazoa</taxon>
        <taxon>Spiralia</taxon>
        <taxon>Lophotrochozoa</taxon>
        <taxon>Mollusca</taxon>
        <taxon>Gastropoda</taxon>
        <taxon>Heterobranchia</taxon>
        <taxon>Euthyneura</taxon>
        <taxon>Panpulmonata</taxon>
        <taxon>Hygrophila</taxon>
        <taxon>Lymnaeoidea</taxon>
        <taxon>Planorbidae</taxon>
        <taxon>Biomphalaria</taxon>
    </lineage>
</organism>
<comment type="subcellular location">
    <subcellularLocation>
        <location evidence="1">Membrane</location>
        <topology evidence="1">Multi-pass membrane protein</topology>
    </subcellularLocation>
</comment>
<feature type="transmembrane region" description="Helical" evidence="6">
    <location>
        <begin position="936"/>
        <end position="958"/>
    </location>
</feature>
<dbReference type="Proteomes" id="UP001165740">
    <property type="component" value="Chromosome 11"/>
</dbReference>
<evidence type="ECO:0000256" key="2">
    <source>
        <dbReference type="ARBA" id="ARBA00022692"/>
    </source>
</evidence>
<dbReference type="GO" id="GO:0099604">
    <property type="term" value="F:ligand-gated calcium channel activity"/>
    <property type="evidence" value="ECO:0007669"/>
    <property type="project" value="TreeGrafter"/>
</dbReference>
<dbReference type="PANTHER" id="PTHR13800">
    <property type="entry name" value="TRANSIENT RECEPTOR POTENTIAL CATION CHANNEL, SUBFAMILY M, MEMBER 6"/>
    <property type="match status" value="1"/>
</dbReference>
<keyword evidence="3 6" id="KW-1133">Transmembrane helix</keyword>
<evidence type="ECO:0000259" key="7">
    <source>
        <dbReference type="Pfam" id="PF25508"/>
    </source>
</evidence>
<dbReference type="RefSeq" id="XP_055859931.1">
    <property type="nucleotide sequence ID" value="XM_056003956.1"/>
</dbReference>
<evidence type="ECO:0000256" key="4">
    <source>
        <dbReference type="ARBA" id="ARBA00023136"/>
    </source>
</evidence>
<reference evidence="9" key="1">
    <citation type="submission" date="2025-08" db="UniProtKB">
        <authorList>
            <consortium name="RefSeq"/>
        </authorList>
    </citation>
    <scope>IDENTIFICATION</scope>
</reference>
<proteinExistence type="predicted"/>
<dbReference type="InterPro" id="IPR057366">
    <property type="entry name" value="TRPM-like"/>
</dbReference>
<evidence type="ECO:0000256" key="1">
    <source>
        <dbReference type="ARBA" id="ARBA00004141"/>
    </source>
</evidence>
<dbReference type="OrthoDB" id="6099535at2759"/>
<evidence type="ECO:0000313" key="8">
    <source>
        <dbReference type="Proteomes" id="UP001165740"/>
    </source>
</evidence>
<accession>A0A9W2YB43</accession>
<protein>
    <submittedName>
        <fullName evidence="9">Transient receptor potential cation channel subfamily M member 2-like isoform X1</fullName>
    </submittedName>
</protein>
<dbReference type="GeneID" id="106060415"/>
<feature type="compositionally biased region" description="Polar residues" evidence="5">
    <location>
        <begin position="150"/>
        <end position="160"/>
    </location>
</feature>
<feature type="compositionally biased region" description="Low complexity" evidence="5">
    <location>
        <begin position="137"/>
        <end position="149"/>
    </location>
</feature>
<feature type="transmembrane region" description="Helical" evidence="6">
    <location>
        <begin position="987"/>
        <end position="1006"/>
    </location>
</feature>
<feature type="transmembrane region" description="Helical" evidence="6">
    <location>
        <begin position="720"/>
        <end position="742"/>
    </location>
</feature>